<dbReference type="SUPFAM" id="SSF89372">
    <property type="entry name" value="Fucose-specific lectin"/>
    <property type="match status" value="1"/>
</dbReference>
<dbReference type="RefSeq" id="WP_004521691.1">
    <property type="nucleotide sequence ID" value="NZ_AP028071.1"/>
</dbReference>
<gene>
    <name evidence="1" type="ORF">Y036_420</name>
</gene>
<dbReference type="KEGG" id="but:X994_1135"/>
<dbReference type="Proteomes" id="UP000030475">
    <property type="component" value="Unassembled WGS sequence"/>
</dbReference>
<proteinExistence type="predicted"/>
<dbReference type="SMR" id="A0A069B727"/>
<evidence type="ECO:0000313" key="2">
    <source>
        <dbReference type="Proteomes" id="UP000030475"/>
    </source>
</evidence>
<dbReference type="Gene3D" id="2.120.10.70">
    <property type="entry name" value="Fucose-specific lectin"/>
    <property type="match status" value="1"/>
</dbReference>
<comment type="caution">
    <text evidence="1">The sequence shown here is derived from an EMBL/GenBank/DDBJ whole genome shotgun (WGS) entry which is preliminary data.</text>
</comment>
<protein>
    <submittedName>
        <fullName evidence="1">Uncharacterized protein</fullName>
    </submittedName>
</protein>
<dbReference type="EMBL" id="JQIM01000010">
    <property type="protein sequence ID" value="KGX08624.1"/>
    <property type="molecule type" value="Genomic_DNA"/>
</dbReference>
<evidence type="ECO:0000313" key="1">
    <source>
        <dbReference type="EMBL" id="KGX08624.1"/>
    </source>
</evidence>
<reference evidence="1 2" key="1">
    <citation type="submission" date="2014-08" db="EMBL/GenBank/DDBJ databases">
        <authorList>
            <person name="Bunnell A."/>
            <person name="Chain P.S."/>
            <person name="Chertkov O."/>
            <person name="Currie B.J."/>
            <person name="Daligault H.E."/>
            <person name="Davenport K.W."/>
            <person name="Davis C."/>
            <person name="Gleasner C.D."/>
            <person name="Johnson S.L."/>
            <person name="Kaestli M."/>
            <person name="Koren S."/>
            <person name="Kunde Y.A."/>
            <person name="Mayo M."/>
            <person name="McMurry K.K."/>
            <person name="Price E.P."/>
            <person name="Reitenga K.G."/>
            <person name="Robison R."/>
            <person name="Rosovitz M.J."/>
            <person name="Sarovich D.S."/>
            <person name="Teshima H."/>
        </authorList>
    </citation>
    <scope>NUCLEOTIDE SEQUENCE [LARGE SCALE GENOMIC DNA]</scope>
    <source>
        <strain evidence="1 2">MSHR44</strain>
    </source>
</reference>
<accession>A0A069B727</accession>
<organism evidence="1 2">
    <name type="scientific">Burkholderia pseudomallei</name>
    <name type="common">Pseudomonas pseudomallei</name>
    <dbReference type="NCBI Taxonomy" id="28450"/>
    <lineage>
        <taxon>Bacteria</taxon>
        <taxon>Pseudomonadati</taxon>
        <taxon>Pseudomonadota</taxon>
        <taxon>Betaproteobacteria</taxon>
        <taxon>Burkholderiales</taxon>
        <taxon>Burkholderiaceae</taxon>
        <taxon>Burkholderia</taxon>
        <taxon>pseudomallei group</taxon>
    </lineage>
</organism>
<dbReference type="GeneID" id="93060033"/>
<dbReference type="AlphaFoldDB" id="A0A069B727"/>
<sequence>MAKLAASNQFGIPNQTDVFAVDGNGSLRVSWVVSAGAWNGPAQIGPAGLFPSRAAVASSNQFGIPNQTDVFAVGRDGALNVAWVVSADRWNGPTPISAAGLFPAGAAIAASNQFGIPNQTDVFAVSDSGALNVAWVVSAERWNGPIPISAAGHFPAGAPLATSNQFGIPNQTDVFVVDNKGALNVAWVVGAGSWNGPIPISPPGLFPPGAAVAASNQFGIPNQTDVFVVDNQGALNVAWVVGADRWNGPVPISPAGLFPPGAAVAASNQFGIPNQTDVFAVGRDGALRVAWVVSAGNWNGPVSISPTNLFPSGAAVAASNQFGIPNQTDVFAADSDGVLHVAWVVSAGNWNGPISIA</sequence>
<name>A0A069B727_BURPE</name>
<dbReference type="OrthoDB" id="9020082at2"/>